<organism evidence="1 2">
    <name type="scientific">Naganishia onofrii</name>
    <dbReference type="NCBI Taxonomy" id="1851511"/>
    <lineage>
        <taxon>Eukaryota</taxon>
        <taxon>Fungi</taxon>
        <taxon>Dikarya</taxon>
        <taxon>Basidiomycota</taxon>
        <taxon>Agaricomycotina</taxon>
        <taxon>Tremellomycetes</taxon>
        <taxon>Filobasidiales</taxon>
        <taxon>Filobasidiaceae</taxon>
        <taxon>Naganishia</taxon>
    </lineage>
</organism>
<protein>
    <submittedName>
        <fullName evidence="1">Uncharacterized protein</fullName>
    </submittedName>
</protein>
<reference evidence="1" key="1">
    <citation type="submission" date="2023-04" db="EMBL/GenBank/DDBJ databases">
        <title>Draft Genome sequencing of Naganishia species isolated from polar environments using Oxford Nanopore Technology.</title>
        <authorList>
            <person name="Leo P."/>
            <person name="Venkateswaran K."/>
        </authorList>
    </citation>
    <scope>NUCLEOTIDE SEQUENCE</scope>
    <source>
        <strain evidence="1">DBVPG 5303</strain>
    </source>
</reference>
<accession>A0ACC2XE03</accession>
<gene>
    <name evidence="1" type="ORF">QFC24_004932</name>
</gene>
<comment type="caution">
    <text evidence="1">The sequence shown here is derived from an EMBL/GenBank/DDBJ whole genome shotgun (WGS) entry which is preliminary data.</text>
</comment>
<keyword evidence="2" id="KW-1185">Reference proteome</keyword>
<dbReference type="EMBL" id="JASBWV010000018">
    <property type="protein sequence ID" value="KAJ9121256.1"/>
    <property type="molecule type" value="Genomic_DNA"/>
</dbReference>
<dbReference type="Proteomes" id="UP001234202">
    <property type="component" value="Unassembled WGS sequence"/>
</dbReference>
<evidence type="ECO:0000313" key="1">
    <source>
        <dbReference type="EMBL" id="KAJ9121256.1"/>
    </source>
</evidence>
<sequence>MESAIQALESLSEVRHYPRSQYSSTTATDGRRPTGVQHSAPQLHKPPSAIPVVPSNAQQGPGPSSMASASYRAVLSMPPSSNNSDDGMADEVRSFEQSSLGHEASEGIHIDRNTRDRLLAVYWTHIHNVWPLLYKPEFYASTVHRPLLLAMLAAASAIPTPGKSILNASQADQLFEQARDAILIRRRKVHTAGLTNEKSSFHGAHQDIYHEIAPATSSLQTVQCMLLFSLRQTSNGNKSSAYLWFCHAAAMALELGLHRVVLDKSKHIPQATDEYELWPPPSVSIGQKSRSRSGANQLHIQPMKSRTMTCFNATVRLAYIVEQCLDLDNELLMSATTSSHNESRQLVVMDNTALQEEMARIETQKAQLARKLTDWWDRLDPDLRVDFQAKICPPIHFVVNCCWYYSATIFLHSKNIGSRGISGSRSELYLLSHRICSEAAGNIVTLLGCLDRFKILAPASSDIIHMLSHAALFHAYNAAIPNNEFAASAEANFHQCCLWLQEIGSFWTPASVQRQFFEGLVKGGKELAAKTRPTNNHAGNSTALSGINLDVISPSQILRQSPSQRSSALLQQPASATDALQEPSAAYNSNTTASNMRNMPDSSDIFRVRSHFWNEFLPNAEQFNADRRESDLGPFTNGLSEDLGSLYDLSAVSSSNISRLTGGQPVMNGEELNLAAIASYAQGTSLAYPVDGPAQGGQNPGSLVNVDPSDWLVTYMLDSLQQNKS</sequence>
<proteinExistence type="predicted"/>
<evidence type="ECO:0000313" key="2">
    <source>
        <dbReference type="Proteomes" id="UP001234202"/>
    </source>
</evidence>
<name>A0ACC2XE03_9TREE</name>